<protein>
    <submittedName>
        <fullName evidence="1">Uncharacterized protein</fullName>
    </submittedName>
</protein>
<accession>F2NHH2</accession>
<reference evidence="1 2" key="1">
    <citation type="journal article" date="2011" name="Stand. Genomic Sci.">
        <title>Complete genome sequence of the acetate-degrading sulfate reducer Desulfobacca acetoxidans type strain (ASRB2).</title>
        <authorList>
            <person name="Goker M."/>
            <person name="Teshima H."/>
            <person name="Lapidus A."/>
            <person name="Nolan M."/>
            <person name="Lucas S."/>
            <person name="Hammon N."/>
            <person name="Deshpande S."/>
            <person name="Cheng J.F."/>
            <person name="Tapia R."/>
            <person name="Han C."/>
            <person name="Goodwin L."/>
            <person name="Pitluck S."/>
            <person name="Huntemann M."/>
            <person name="Liolios K."/>
            <person name="Ivanova N."/>
            <person name="Pagani I."/>
            <person name="Mavromatis K."/>
            <person name="Ovchinikova G."/>
            <person name="Pati A."/>
            <person name="Chen A."/>
            <person name="Palaniappan K."/>
            <person name="Land M."/>
            <person name="Hauser L."/>
            <person name="Brambilla E.M."/>
            <person name="Rohde M."/>
            <person name="Spring S."/>
            <person name="Detter J.C."/>
            <person name="Woyke T."/>
            <person name="Bristow J."/>
            <person name="Eisen J.A."/>
            <person name="Markowitz V."/>
            <person name="Hugenholtz P."/>
            <person name="Kyrpides N.C."/>
            <person name="Klenk H.P."/>
        </authorList>
    </citation>
    <scope>NUCLEOTIDE SEQUENCE [LARGE SCALE GENOMIC DNA]</scope>
    <source>
        <strain evidence="2">ATCC 700848 / DSM 11109 / ASRB2</strain>
    </source>
</reference>
<keyword evidence="2" id="KW-1185">Reference proteome</keyword>
<sequence length="73" mass="8582">MFMETKAEYIAAMRQKLLRILNRQAQIEEIRIRFDEGVKCAFHQNSHQFDKKTLPLKSPAQFPGKIQFFPTAV</sequence>
<evidence type="ECO:0000313" key="1">
    <source>
        <dbReference type="EMBL" id="AEB09088.1"/>
    </source>
</evidence>
<dbReference type="KEGG" id="dao:Desac_1228"/>
<dbReference type="AlphaFoldDB" id="F2NHH2"/>
<name>F2NHH2_DESAR</name>
<organism evidence="1 2">
    <name type="scientific">Desulfobacca acetoxidans (strain ATCC 700848 / DSM 11109 / ASRB2)</name>
    <dbReference type="NCBI Taxonomy" id="880072"/>
    <lineage>
        <taxon>Bacteria</taxon>
        <taxon>Pseudomonadati</taxon>
        <taxon>Thermodesulfobacteriota</taxon>
        <taxon>Desulfobaccia</taxon>
        <taxon>Desulfobaccales</taxon>
        <taxon>Desulfobaccaceae</taxon>
        <taxon>Desulfobacca</taxon>
    </lineage>
</organism>
<evidence type="ECO:0000313" key="2">
    <source>
        <dbReference type="Proteomes" id="UP000000483"/>
    </source>
</evidence>
<dbReference type="Proteomes" id="UP000000483">
    <property type="component" value="Chromosome"/>
</dbReference>
<dbReference type="EMBL" id="CP002629">
    <property type="protein sequence ID" value="AEB09088.1"/>
    <property type="molecule type" value="Genomic_DNA"/>
</dbReference>
<gene>
    <name evidence="1" type="ordered locus">Desac_1228</name>
</gene>
<dbReference type="HOGENOM" id="CLU_2698585_0_0_7"/>
<reference evidence="2" key="2">
    <citation type="submission" date="2011-03" db="EMBL/GenBank/DDBJ databases">
        <title>The complete genome of Desulfobacca acetoxidans DSM 11109.</title>
        <authorList>
            <consortium name="US DOE Joint Genome Institute (JGI-PGF)"/>
            <person name="Lucas S."/>
            <person name="Copeland A."/>
            <person name="Lapidus A."/>
            <person name="Bruce D."/>
            <person name="Goodwin L."/>
            <person name="Pitluck S."/>
            <person name="Peters L."/>
            <person name="Kyrpides N."/>
            <person name="Mavromatis K."/>
            <person name="Ivanova N."/>
            <person name="Ovchinnikova G."/>
            <person name="Teshima H."/>
            <person name="Detter J.C."/>
            <person name="Han C."/>
            <person name="Land M."/>
            <person name="Hauser L."/>
            <person name="Markowitz V."/>
            <person name="Cheng J.-F."/>
            <person name="Hugenholtz P."/>
            <person name="Woyke T."/>
            <person name="Wu D."/>
            <person name="Spring S."/>
            <person name="Schueler E."/>
            <person name="Brambilla E."/>
            <person name="Klenk H.-P."/>
            <person name="Eisen J.A."/>
        </authorList>
    </citation>
    <scope>NUCLEOTIDE SEQUENCE [LARGE SCALE GENOMIC DNA]</scope>
    <source>
        <strain evidence="2">ATCC 700848 / DSM 11109 / ASRB2</strain>
    </source>
</reference>
<dbReference type="eggNOG" id="COG1846">
    <property type="taxonomic scope" value="Bacteria"/>
</dbReference>
<proteinExistence type="predicted"/>